<evidence type="ECO:0000256" key="1">
    <source>
        <dbReference type="SAM" id="MobiDB-lite"/>
    </source>
</evidence>
<sequence length="117" mass="12747">MLDNVRGVPAPAPPAPPAASIQSQIATRRTSSLCRPRPGGAGRRRHSVCARGRLWGRPRCALTTPAYSHSFFSKHRPPAARSGTTLTLTLDSITKTRQKSLDDVCEYTYVFLPTVTT</sequence>
<comment type="caution">
    <text evidence="2">The sequence shown here is derived from an EMBL/GenBank/DDBJ whole genome shotgun (WGS) entry which is preliminary data.</text>
</comment>
<organism evidence="2 3">
    <name type="scientific">Eumeta variegata</name>
    <name type="common">Bagworm moth</name>
    <name type="synonym">Eumeta japonica</name>
    <dbReference type="NCBI Taxonomy" id="151549"/>
    <lineage>
        <taxon>Eukaryota</taxon>
        <taxon>Metazoa</taxon>
        <taxon>Ecdysozoa</taxon>
        <taxon>Arthropoda</taxon>
        <taxon>Hexapoda</taxon>
        <taxon>Insecta</taxon>
        <taxon>Pterygota</taxon>
        <taxon>Neoptera</taxon>
        <taxon>Endopterygota</taxon>
        <taxon>Lepidoptera</taxon>
        <taxon>Glossata</taxon>
        <taxon>Ditrysia</taxon>
        <taxon>Tineoidea</taxon>
        <taxon>Psychidae</taxon>
        <taxon>Oiketicinae</taxon>
        <taxon>Eumeta</taxon>
    </lineage>
</organism>
<accession>A0A4C1XHT1</accession>
<evidence type="ECO:0000313" key="2">
    <source>
        <dbReference type="EMBL" id="GBP63456.1"/>
    </source>
</evidence>
<protein>
    <submittedName>
        <fullName evidence="2">Uncharacterized protein</fullName>
    </submittedName>
</protein>
<dbReference type="Proteomes" id="UP000299102">
    <property type="component" value="Unassembled WGS sequence"/>
</dbReference>
<dbReference type="AlphaFoldDB" id="A0A4C1XHT1"/>
<dbReference type="EMBL" id="BGZK01000869">
    <property type="protein sequence ID" value="GBP63456.1"/>
    <property type="molecule type" value="Genomic_DNA"/>
</dbReference>
<evidence type="ECO:0000313" key="3">
    <source>
        <dbReference type="Proteomes" id="UP000299102"/>
    </source>
</evidence>
<gene>
    <name evidence="2" type="ORF">EVAR_35346_1</name>
</gene>
<keyword evidence="3" id="KW-1185">Reference proteome</keyword>
<feature type="compositionally biased region" description="Polar residues" evidence="1">
    <location>
        <begin position="20"/>
        <end position="33"/>
    </location>
</feature>
<proteinExistence type="predicted"/>
<name>A0A4C1XHT1_EUMVA</name>
<reference evidence="2 3" key="1">
    <citation type="journal article" date="2019" name="Commun. Biol.">
        <title>The bagworm genome reveals a unique fibroin gene that provides high tensile strength.</title>
        <authorList>
            <person name="Kono N."/>
            <person name="Nakamura H."/>
            <person name="Ohtoshi R."/>
            <person name="Tomita M."/>
            <person name="Numata K."/>
            <person name="Arakawa K."/>
        </authorList>
    </citation>
    <scope>NUCLEOTIDE SEQUENCE [LARGE SCALE GENOMIC DNA]</scope>
</reference>
<feature type="region of interest" description="Disordered" evidence="1">
    <location>
        <begin position="1"/>
        <end position="45"/>
    </location>
</feature>